<evidence type="ECO:0000256" key="14">
    <source>
        <dbReference type="ARBA" id="ARBA00047872"/>
    </source>
</evidence>
<protein>
    <recommendedName>
        <fullName evidence="17">Aspartokinase</fullName>
        <ecNumber evidence="17">2.7.2.4</ecNumber>
    </recommendedName>
</protein>
<accession>A0A917AVT9</accession>
<evidence type="ECO:0000313" key="22">
    <source>
        <dbReference type="Proteomes" id="UP000605259"/>
    </source>
</evidence>
<organism evidence="21 22">
    <name type="scientific">Priestia taiwanensis</name>
    <dbReference type="NCBI Taxonomy" id="1347902"/>
    <lineage>
        <taxon>Bacteria</taxon>
        <taxon>Bacillati</taxon>
        <taxon>Bacillota</taxon>
        <taxon>Bacilli</taxon>
        <taxon>Bacillales</taxon>
        <taxon>Bacillaceae</taxon>
        <taxon>Priestia</taxon>
    </lineage>
</organism>
<evidence type="ECO:0000256" key="6">
    <source>
        <dbReference type="ARBA" id="ARBA00022605"/>
    </source>
</evidence>
<feature type="domain" description="Aspartokinase ACT" evidence="20">
    <location>
        <begin position="341"/>
        <end position="399"/>
    </location>
</feature>
<dbReference type="InterPro" id="IPR045865">
    <property type="entry name" value="ACT-like_dom_sf"/>
</dbReference>
<dbReference type="SUPFAM" id="SSF55021">
    <property type="entry name" value="ACT-like"/>
    <property type="match status" value="2"/>
</dbReference>
<keyword evidence="9 16" id="KW-0547">Nucleotide-binding</keyword>
<reference evidence="21" key="2">
    <citation type="submission" date="2020-09" db="EMBL/GenBank/DDBJ databases">
        <authorList>
            <person name="Sun Q."/>
            <person name="Zhou Y."/>
        </authorList>
    </citation>
    <scope>NUCLEOTIDE SEQUENCE</scope>
    <source>
        <strain evidence="21">CGMCC 1.12698</strain>
    </source>
</reference>
<sequence length="412" mass="44503">MGIVVQKFGGTSVGSPERIHHVADLIINEYKRGSKVVAVVSAMGHTTDELVHLANCVSEVKYKREMDMLLSTGEQVSIALLTMALKSKGMDAISLTGWQAGIETESFHGNARIENIRTDRMKSYLDEGKVLVVAGFQGMSAEGEITTLGRGGSDTTAVAIAAALEADVCDIYTDVQGVYTTDPRVVSTASKLDFVSYEEMLEFANLGAGVIHPRAVEFAKNYHVKVSVRSSMESVPGTVIGEEEVVENQSVVKGIAFEEDVTKVTVKGLPITVDGLSVVFSSLANKGVNVDIIIQHIVQEKMNISFSIKTEDLQDTLVTLEDEKHQLQFDSVQYEKDLCKVSIVGSGMVSNPGVAALMFNILAEEGILVKMVSTSEIKVSTVITQESMKKAVCAIHDGFRLEAKAKDSVETM</sequence>
<evidence type="ECO:0000256" key="7">
    <source>
        <dbReference type="ARBA" id="ARBA00022679"/>
    </source>
</evidence>
<dbReference type="CDD" id="cd04913">
    <property type="entry name" value="ACT_AKii-LysC-BS-like_1"/>
    <property type="match status" value="1"/>
</dbReference>
<dbReference type="NCBIfam" id="TIGR00656">
    <property type="entry name" value="asp_kin_monofn"/>
    <property type="match status" value="1"/>
</dbReference>
<reference evidence="21" key="1">
    <citation type="journal article" date="2014" name="Int. J. Syst. Evol. Microbiol.">
        <title>Complete genome sequence of Corynebacterium casei LMG S-19264T (=DSM 44701T), isolated from a smear-ripened cheese.</title>
        <authorList>
            <consortium name="US DOE Joint Genome Institute (JGI-PGF)"/>
            <person name="Walter F."/>
            <person name="Albersmeier A."/>
            <person name="Kalinowski J."/>
            <person name="Ruckert C."/>
        </authorList>
    </citation>
    <scope>NUCLEOTIDE SEQUENCE</scope>
    <source>
        <strain evidence="21">CGMCC 1.12698</strain>
    </source>
</reference>
<dbReference type="FunFam" id="3.40.1160.10:FF:000002">
    <property type="entry name" value="Aspartokinase"/>
    <property type="match status" value="1"/>
</dbReference>
<evidence type="ECO:0000259" key="19">
    <source>
        <dbReference type="Pfam" id="PF00696"/>
    </source>
</evidence>
<dbReference type="Pfam" id="PF22468">
    <property type="entry name" value="ACT_9"/>
    <property type="match status" value="1"/>
</dbReference>
<evidence type="ECO:0000256" key="5">
    <source>
        <dbReference type="ARBA" id="ARBA00010122"/>
    </source>
</evidence>
<evidence type="ECO:0000256" key="4">
    <source>
        <dbReference type="ARBA" id="ARBA00005139"/>
    </source>
</evidence>
<dbReference type="EMBL" id="BMFK01000002">
    <property type="protein sequence ID" value="GGE76352.1"/>
    <property type="molecule type" value="Genomic_DNA"/>
</dbReference>
<evidence type="ECO:0000313" key="21">
    <source>
        <dbReference type="EMBL" id="GGE76352.1"/>
    </source>
</evidence>
<dbReference type="AlphaFoldDB" id="A0A917AVT9"/>
<comment type="pathway">
    <text evidence="2 18">Amino-acid biosynthesis; L-lysine biosynthesis via DAP pathway; (S)-tetrahydrodipicolinate from L-aspartate: step 1/4.</text>
</comment>
<dbReference type="SUPFAM" id="SSF53633">
    <property type="entry name" value="Carbamate kinase-like"/>
    <property type="match status" value="1"/>
</dbReference>
<gene>
    <name evidence="21" type="ORF">GCM10007140_27610</name>
</gene>
<keyword evidence="11 16" id="KW-0067">ATP-binding</keyword>
<dbReference type="GO" id="GO:0005524">
    <property type="term" value="F:ATP binding"/>
    <property type="evidence" value="ECO:0007669"/>
    <property type="project" value="UniProtKB-KW"/>
</dbReference>
<dbReference type="GO" id="GO:0009089">
    <property type="term" value="P:lysine biosynthetic process via diaminopimelate"/>
    <property type="evidence" value="ECO:0007669"/>
    <property type="project" value="InterPro"/>
</dbReference>
<evidence type="ECO:0000256" key="10">
    <source>
        <dbReference type="ARBA" id="ARBA00022777"/>
    </source>
</evidence>
<feature type="binding site" evidence="16">
    <location>
        <begin position="7"/>
        <end position="10"/>
    </location>
    <ligand>
        <name>ATP</name>
        <dbReference type="ChEBI" id="CHEBI:30616"/>
    </ligand>
</feature>
<comment type="pathway">
    <text evidence="3 18">Amino-acid biosynthesis; L-methionine biosynthesis via de novo pathway; L-homoserine from L-aspartate: step 1/3.</text>
</comment>
<dbReference type="GO" id="GO:0004072">
    <property type="term" value="F:aspartate kinase activity"/>
    <property type="evidence" value="ECO:0007669"/>
    <property type="project" value="UniProtKB-EC"/>
</dbReference>
<evidence type="ECO:0000256" key="15">
    <source>
        <dbReference type="ARBA" id="ARBA00063835"/>
    </source>
</evidence>
<evidence type="ECO:0000256" key="18">
    <source>
        <dbReference type="RuleBase" id="RU004249"/>
    </source>
</evidence>
<evidence type="ECO:0000256" key="11">
    <source>
        <dbReference type="ARBA" id="ARBA00022840"/>
    </source>
</evidence>
<evidence type="ECO:0000256" key="2">
    <source>
        <dbReference type="ARBA" id="ARBA00004766"/>
    </source>
</evidence>
<keyword evidence="12" id="KW-0220">Diaminopimelate biosynthesis</keyword>
<evidence type="ECO:0000256" key="12">
    <source>
        <dbReference type="ARBA" id="ARBA00022915"/>
    </source>
</evidence>
<comment type="function">
    <text evidence="1">Catalyzes the phosphorylation of the beta-carboxyl group of aspartic acid with ATP to yield 4-phospho-L-aspartate, which is involved in the branched biosynthetic pathway leading to the biosynthesis of amino acids threonine, isoleucine and methionine.</text>
</comment>
<comment type="catalytic activity">
    <reaction evidence="14 17">
        <text>L-aspartate + ATP = 4-phospho-L-aspartate + ADP</text>
        <dbReference type="Rhea" id="RHEA:23776"/>
        <dbReference type="ChEBI" id="CHEBI:29991"/>
        <dbReference type="ChEBI" id="CHEBI:30616"/>
        <dbReference type="ChEBI" id="CHEBI:57535"/>
        <dbReference type="ChEBI" id="CHEBI:456216"/>
        <dbReference type="EC" id="2.7.2.4"/>
    </reaction>
</comment>
<evidence type="ECO:0000256" key="3">
    <source>
        <dbReference type="ARBA" id="ARBA00004986"/>
    </source>
</evidence>
<keyword evidence="8" id="KW-0677">Repeat</keyword>
<keyword evidence="6 18" id="KW-0028">Amino-acid biosynthesis</keyword>
<dbReference type="CDD" id="cd04246">
    <property type="entry name" value="AAK_AK-DapG-like"/>
    <property type="match status" value="1"/>
</dbReference>
<dbReference type="GO" id="GO:0005829">
    <property type="term" value="C:cytosol"/>
    <property type="evidence" value="ECO:0007669"/>
    <property type="project" value="TreeGrafter"/>
</dbReference>
<evidence type="ECO:0000256" key="17">
    <source>
        <dbReference type="RuleBase" id="RU003448"/>
    </source>
</evidence>
<dbReference type="NCBIfam" id="NF005156">
    <property type="entry name" value="PRK06635.1-5"/>
    <property type="match status" value="1"/>
</dbReference>
<dbReference type="NCBIfam" id="TIGR00657">
    <property type="entry name" value="asp_kinases"/>
    <property type="match status" value="1"/>
</dbReference>
<name>A0A917AVT9_9BACI</name>
<evidence type="ECO:0000256" key="13">
    <source>
        <dbReference type="ARBA" id="ARBA00023154"/>
    </source>
</evidence>
<dbReference type="NCBIfam" id="NF005154">
    <property type="entry name" value="PRK06635.1-2"/>
    <property type="match status" value="1"/>
</dbReference>
<dbReference type="PIRSF" id="PIRSF000726">
    <property type="entry name" value="Asp_kin"/>
    <property type="match status" value="1"/>
</dbReference>
<comment type="subunit">
    <text evidence="15">Tetramer consisting of 2 isoforms Alpha (catalytic and regulation) and of a homodimer of 2 isoforms Beta (regulation).</text>
</comment>
<evidence type="ECO:0000256" key="16">
    <source>
        <dbReference type="PIRSR" id="PIRSR000726-1"/>
    </source>
</evidence>
<dbReference type="InterPro" id="IPR036393">
    <property type="entry name" value="AceGlu_kinase-like_sf"/>
</dbReference>
<dbReference type="InterPro" id="IPR018042">
    <property type="entry name" value="Aspartate_kinase_CS"/>
</dbReference>
<comment type="pathway">
    <text evidence="4 18">Amino-acid biosynthesis; L-threonine biosynthesis; L-threonine from L-aspartate: step 1/5.</text>
</comment>
<feature type="domain" description="Aspartate/glutamate/uridylate kinase" evidence="19">
    <location>
        <begin position="3"/>
        <end position="229"/>
    </location>
</feature>
<keyword evidence="22" id="KW-1185">Reference proteome</keyword>
<dbReference type="Gene3D" id="3.40.1160.10">
    <property type="entry name" value="Acetylglutamate kinase-like"/>
    <property type="match status" value="1"/>
</dbReference>
<dbReference type="GO" id="GO:0019877">
    <property type="term" value="P:diaminopimelate biosynthetic process"/>
    <property type="evidence" value="ECO:0007669"/>
    <property type="project" value="UniProtKB-KW"/>
</dbReference>
<evidence type="ECO:0000256" key="1">
    <source>
        <dbReference type="ARBA" id="ARBA00003121"/>
    </source>
</evidence>
<dbReference type="Gene3D" id="3.30.2130.10">
    <property type="entry name" value="VC0802-like"/>
    <property type="match status" value="1"/>
</dbReference>
<dbReference type="CDD" id="cd04923">
    <property type="entry name" value="ACT_AK-LysC-DapG-like_2"/>
    <property type="match status" value="1"/>
</dbReference>
<feature type="binding site" evidence="16">
    <location>
        <position position="47"/>
    </location>
    <ligand>
        <name>substrate</name>
    </ligand>
</feature>
<dbReference type="InterPro" id="IPR001341">
    <property type="entry name" value="Asp_kinase"/>
</dbReference>
<feature type="binding site" evidence="16">
    <location>
        <position position="184"/>
    </location>
    <ligand>
        <name>ATP</name>
        <dbReference type="ChEBI" id="CHEBI:30616"/>
    </ligand>
</feature>
<dbReference type="Pfam" id="PF00696">
    <property type="entry name" value="AA_kinase"/>
    <property type="match status" value="1"/>
</dbReference>
<evidence type="ECO:0000256" key="8">
    <source>
        <dbReference type="ARBA" id="ARBA00022737"/>
    </source>
</evidence>
<dbReference type="InterPro" id="IPR001048">
    <property type="entry name" value="Asp/Glu/Uridylate_kinase"/>
</dbReference>
<dbReference type="PROSITE" id="PS00324">
    <property type="entry name" value="ASPARTOKINASE"/>
    <property type="match status" value="1"/>
</dbReference>
<dbReference type="PANTHER" id="PTHR21499:SF68">
    <property type="entry name" value="ASPARTOKINASE 2"/>
    <property type="match status" value="1"/>
</dbReference>
<evidence type="ECO:0000256" key="9">
    <source>
        <dbReference type="ARBA" id="ARBA00022741"/>
    </source>
</evidence>
<dbReference type="RefSeq" id="WP_188389064.1">
    <property type="nucleotide sequence ID" value="NZ_BMFK01000002.1"/>
</dbReference>
<feature type="binding site" evidence="16">
    <location>
        <position position="74"/>
    </location>
    <ligand>
        <name>substrate</name>
    </ligand>
</feature>
<feature type="binding site" evidence="16">
    <location>
        <position position="179"/>
    </location>
    <ligand>
        <name>ATP</name>
        <dbReference type="ChEBI" id="CHEBI:30616"/>
    </ligand>
</feature>
<comment type="caution">
    <text evidence="21">The sequence shown here is derived from an EMBL/GenBank/DDBJ whole genome shotgun (WGS) entry which is preliminary data.</text>
</comment>
<keyword evidence="10 17" id="KW-0418">Kinase</keyword>
<keyword evidence="7 17" id="KW-0808">Transferase</keyword>
<dbReference type="EC" id="2.7.2.4" evidence="17"/>
<comment type="similarity">
    <text evidence="5 17">Belongs to the aspartokinase family.</text>
</comment>
<dbReference type="GO" id="GO:0009090">
    <property type="term" value="P:homoserine biosynthetic process"/>
    <property type="evidence" value="ECO:0007669"/>
    <property type="project" value="TreeGrafter"/>
</dbReference>
<dbReference type="NCBIfam" id="NF005155">
    <property type="entry name" value="PRK06635.1-4"/>
    <property type="match status" value="1"/>
</dbReference>
<feature type="binding site" evidence="16">
    <location>
        <begin position="173"/>
        <end position="174"/>
    </location>
    <ligand>
        <name>ATP</name>
        <dbReference type="ChEBI" id="CHEBI:30616"/>
    </ligand>
</feature>
<dbReference type="InterPro" id="IPR054352">
    <property type="entry name" value="ACT_Aspartokinase"/>
</dbReference>
<dbReference type="InterPro" id="IPR005260">
    <property type="entry name" value="Asp_kin_monofn"/>
</dbReference>
<proteinExistence type="inferred from homology"/>
<dbReference type="PANTHER" id="PTHR21499">
    <property type="entry name" value="ASPARTATE KINASE"/>
    <property type="match status" value="1"/>
</dbReference>
<dbReference type="Proteomes" id="UP000605259">
    <property type="component" value="Unassembled WGS sequence"/>
</dbReference>
<evidence type="ECO:0000259" key="20">
    <source>
        <dbReference type="Pfam" id="PF22468"/>
    </source>
</evidence>
<keyword evidence="13" id="KW-0457">Lysine biosynthesis</keyword>
<dbReference type="FunFam" id="3.30.2130.10:FF:000001">
    <property type="entry name" value="Bifunctional aspartokinase/homoserine dehydrogenase"/>
    <property type="match status" value="1"/>
</dbReference>